<dbReference type="InterPro" id="IPR003333">
    <property type="entry name" value="CMAS"/>
</dbReference>
<dbReference type="STRING" id="139825.A0A401GZ81"/>
<organism evidence="6 7">
    <name type="scientific">Sparassis crispa</name>
    <dbReference type="NCBI Taxonomy" id="139825"/>
    <lineage>
        <taxon>Eukaryota</taxon>
        <taxon>Fungi</taxon>
        <taxon>Dikarya</taxon>
        <taxon>Basidiomycota</taxon>
        <taxon>Agaricomycotina</taxon>
        <taxon>Agaricomycetes</taxon>
        <taxon>Polyporales</taxon>
        <taxon>Sparassidaceae</taxon>
        <taxon>Sparassis</taxon>
    </lineage>
</organism>
<keyword evidence="2" id="KW-0489">Methyltransferase</keyword>
<comment type="similarity">
    <text evidence="1">Belongs to the CFA/CMAS family.</text>
</comment>
<dbReference type="GeneID" id="38784379"/>
<dbReference type="GO" id="GO:0008168">
    <property type="term" value="F:methyltransferase activity"/>
    <property type="evidence" value="ECO:0007669"/>
    <property type="project" value="UniProtKB-KW"/>
</dbReference>
<dbReference type="PANTHER" id="PTHR43667">
    <property type="entry name" value="CYCLOPROPANE-FATTY-ACYL-PHOSPHOLIPID SYNTHASE"/>
    <property type="match status" value="1"/>
</dbReference>
<evidence type="ECO:0000313" key="6">
    <source>
        <dbReference type="EMBL" id="GBE87462.1"/>
    </source>
</evidence>
<dbReference type="GO" id="GO:0008610">
    <property type="term" value="P:lipid biosynthetic process"/>
    <property type="evidence" value="ECO:0007669"/>
    <property type="project" value="InterPro"/>
</dbReference>
<dbReference type="InParanoid" id="A0A401GZ81"/>
<name>A0A401GZ81_9APHY</name>
<keyword evidence="7" id="KW-1185">Reference proteome</keyword>
<evidence type="ECO:0000256" key="5">
    <source>
        <dbReference type="ARBA" id="ARBA00023098"/>
    </source>
</evidence>
<dbReference type="InterPro" id="IPR029063">
    <property type="entry name" value="SAM-dependent_MTases_sf"/>
</dbReference>
<accession>A0A401GZ81</accession>
<comment type="caution">
    <text evidence="6">The sequence shown here is derived from an EMBL/GenBank/DDBJ whole genome shotgun (WGS) entry which is preliminary data.</text>
</comment>
<evidence type="ECO:0000256" key="1">
    <source>
        <dbReference type="ARBA" id="ARBA00010815"/>
    </source>
</evidence>
<reference evidence="6 7" key="1">
    <citation type="journal article" date="2018" name="Sci. Rep.">
        <title>Genome sequence of the cauliflower mushroom Sparassis crispa (Hanabiratake) and its association with beneficial usage.</title>
        <authorList>
            <person name="Kiyama R."/>
            <person name="Furutani Y."/>
            <person name="Kawaguchi K."/>
            <person name="Nakanishi T."/>
        </authorList>
    </citation>
    <scope>NUCLEOTIDE SEQUENCE [LARGE SCALE GENOMIC DNA]</scope>
</reference>
<keyword evidence="3" id="KW-0808">Transferase</keyword>
<dbReference type="Pfam" id="PF02353">
    <property type="entry name" value="CMAS"/>
    <property type="match status" value="1"/>
</dbReference>
<keyword evidence="5" id="KW-0443">Lipid metabolism</keyword>
<dbReference type="RefSeq" id="XP_027618375.1">
    <property type="nucleotide sequence ID" value="XM_027762574.1"/>
</dbReference>
<dbReference type="Gene3D" id="3.40.50.150">
    <property type="entry name" value="Vaccinia Virus protein VP39"/>
    <property type="match status" value="1"/>
</dbReference>
<gene>
    <name evidence="6" type="ORF">SCP_1101380</name>
</gene>
<proteinExistence type="inferred from homology"/>
<evidence type="ECO:0000256" key="2">
    <source>
        <dbReference type="ARBA" id="ARBA00022603"/>
    </source>
</evidence>
<evidence type="ECO:0000313" key="7">
    <source>
        <dbReference type="Proteomes" id="UP000287166"/>
    </source>
</evidence>
<dbReference type="AlphaFoldDB" id="A0A401GZ81"/>
<dbReference type="SUPFAM" id="SSF53335">
    <property type="entry name" value="S-adenosyl-L-methionine-dependent methyltransferases"/>
    <property type="match status" value="1"/>
</dbReference>
<sequence length="453" mass="51839">MGAQSLTLLGSVRHSLWESLVQYMRGFMLRSLKNGLQHGHLVITEGENKHSFGVVGDRPISLSADIAVENEAFWVRVYLSHDLGFSEAYMHGDFTTSNLKAILDLWLANRDTLTSLMSMYSRVSWMISSIAVKNFGQTLVKSIPNVVTGYDCSNTFFQAILSKEMMYSCALWTDETGGVRGDLDGTVKKFDLENAQLHKIHYLLKKARVRPGDRLLEFGSGWGAMAIEAAKMGCTVDTLTLSIQQKILAEQRVAEAGLSDKVRVHFMDYRNLPPEFEKAFDAFISVEMLEAVGVAYMHQYFKILDWALKSDRATAVMTATSQPESRWTMYQATDYARKYQWPNTILPSATYLANACQEAVPRRFVLEGIEDNGVHYPRTLREWGRRLQENWTPEMITEMLKDRPELSNERDLAIYKRKWEYMCVYAEVGYARAYTSMHYWTFARPDNPMLVCD</sequence>
<dbReference type="PANTHER" id="PTHR43667:SF2">
    <property type="entry name" value="FATTY ACID C-METHYL TRANSFERASE"/>
    <property type="match status" value="1"/>
</dbReference>
<dbReference type="OrthoDB" id="8300214at2759"/>
<dbReference type="GO" id="GO:0032259">
    <property type="term" value="P:methylation"/>
    <property type="evidence" value="ECO:0007669"/>
    <property type="project" value="UniProtKB-KW"/>
</dbReference>
<dbReference type="Proteomes" id="UP000287166">
    <property type="component" value="Unassembled WGS sequence"/>
</dbReference>
<dbReference type="InterPro" id="IPR050723">
    <property type="entry name" value="CFA/CMAS"/>
</dbReference>
<keyword evidence="4" id="KW-0949">S-adenosyl-L-methionine</keyword>
<dbReference type="PIRSF" id="PIRSF003085">
    <property type="entry name" value="CMAS"/>
    <property type="match status" value="1"/>
</dbReference>
<evidence type="ECO:0000256" key="3">
    <source>
        <dbReference type="ARBA" id="ARBA00022679"/>
    </source>
</evidence>
<evidence type="ECO:0000256" key="4">
    <source>
        <dbReference type="ARBA" id="ARBA00022691"/>
    </source>
</evidence>
<protein>
    <submittedName>
        <fullName evidence="6">Cyclopropane fatty acid synthase</fullName>
    </submittedName>
</protein>
<dbReference type="EMBL" id="BFAD01000011">
    <property type="protein sequence ID" value="GBE87462.1"/>
    <property type="molecule type" value="Genomic_DNA"/>
</dbReference>